<dbReference type="NCBIfam" id="TIGR00229">
    <property type="entry name" value="sensory_box"/>
    <property type="match status" value="1"/>
</dbReference>
<protein>
    <submittedName>
        <fullName evidence="5">Uncharacterized protein</fullName>
    </submittedName>
</protein>
<proteinExistence type="predicted"/>
<dbReference type="Gene3D" id="3.30.450.40">
    <property type="match status" value="1"/>
</dbReference>
<evidence type="ECO:0000256" key="2">
    <source>
        <dbReference type="ARBA" id="ARBA00023163"/>
    </source>
</evidence>
<dbReference type="InterPro" id="IPR000700">
    <property type="entry name" value="PAS-assoc_C"/>
</dbReference>
<dbReference type="SUPFAM" id="SSF55781">
    <property type="entry name" value="GAF domain-like"/>
    <property type="match status" value="1"/>
</dbReference>
<dbReference type="SUPFAM" id="SSF55785">
    <property type="entry name" value="PYP-like sensor domain (PAS domain)"/>
    <property type="match status" value="1"/>
</dbReference>
<keyword evidence="6" id="KW-1185">Reference proteome</keyword>
<dbReference type="FunFam" id="3.30.450.20:FF:000155">
    <property type="entry name" value="Sensor histidine kinase TodS"/>
    <property type="match status" value="1"/>
</dbReference>
<evidence type="ECO:0000313" key="5">
    <source>
        <dbReference type="EMBL" id="RJX50575.1"/>
    </source>
</evidence>
<gene>
    <name evidence="5" type="ORF">DP106_04730</name>
</gene>
<evidence type="ECO:0000259" key="3">
    <source>
        <dbReference type="PROSITE" id="PS50112"/>
    </source>
</evidence>
<name>A0A3A6Q132_9EURY</name>
<feature type="domain" description="PAC" evidence="4">
    <location>
        <begin position="75"/>
        <end position="133"/>
    </location>
</feature>
<dbReference type="InterPro" id="IPR013324">
    <property type="entry name" value="RNA_pol_sigma_r3/r4-like"/>
</dbReference>
<dbReference type="InterPro" id="IPR035965">
    <property type="entry name" value="PAS-like_dom_sf"/>
</dbReference>
<sequence>MENIDRETLYELIFNQTFHFIGVLEPDGTLIDANEAALSFGGLTREDVVGEPFWETYWWQLSDGTQAQLRDAIDRAADGEFVRFEVEVQGADRTAVIDFSLRPVSNEYGEILLLVPEGQDITELKERKQHLQRVNRLNTVIRAIVQTVARAETREEIAQAVCDTLLEFDAYQSTVMGELSPPFVDFEPWTMAGDMETYLDGILDQQSPPLSEGPAAHAVRTGELHVQNDLADLPYDYWRHLADTHGIQSYASVPLRHQGTVYGVLGVYADRTEAFDQEKRRILTELGEIIGYALYALERRDVLDPTAELEFRSAEIARLCRTETDADFELALDSTVSFSDGRERHFWTVNGLSPQIVRSLVESGFPSASDFRLLKDVEESARFHITATDQSIAAIFDTFDGELQTVTIKDDTARVIGRFPETVDSTTVVQAIREQYSDIELVAQRRLLTPTYLRQFVDEKLTDRQQAALQLAYSGGYYERPRLKTGEELAAELGISRQTFHYHLRRAEFTVFCHLFEQAAAPPSD</sequence>
<dbReference type="InterPro" id="IPR003018">
    <property type="entry name" value="GAF"/>
</dbReference>
<dbReference type="PANTHER" id="PTHR34236">
    <property type="entry name" value="DIMETHYL SULFOXIDE REDUCTASE TRANSCRIPTIONAL ACTIVATOR"/>
    <property type="match status" value="1"/>
</dbReference>
<dbReference type="InterPro" id="IPR029016">
    <property type="entry name" value="GAF-like_dom_sf"/>
</dbReference>
<dbReference type="EMBL" id="QMDW01000005">
    <property type="protein sequence ID" value="RJX50575.1"/>
    <property type="molecule type" value="Genomic_DNA"/>
</dbReference>
<dbReference type="Pfam" id="PF04967">
    <property type="entry name" value="HTH_10"/>
    <property type="match status" value="1"/>
</dbReference>
<dbReference type="InterPro" id="IPR031803">
    <property type="entry name" value="BAT_GAF/HTH-assoc"/>
</dbReference>
<evidence type="ECO:0000259" key="4">
    <source>
        <dbReference type="PROSITE" id="PS50113"/>
    </source>
</evidence>
<accession>A0A3A6Q132</accession>
<dbReference type="Pfam" id="PF15915">
    <property type="entry name" value="BAT"/>
    <property type="match status" value="1"/>
</dbReference>
<dbReference type="Proteomes" id="UP000281564">
    <property type="component" value="Unassembled WGS sequence"/>
</dbReference>
<feature type="domain" description="PAS" evidence="3">
    <location>
        <begin position="6"/>
        <end position="80"/>
    </location>
</feature>
<dbReference type="InterPro" id="IPR007050">
    <property type="entry name" value="HTH_bacterioopsin"/>
</dbReference>
<dbReference type="InterPro" id="IPR000014">
    <property type="entry name" value="PAS"/>
</dbReference>
<keyword evidence="1" id="KW-0805">Transcription regulation</keyword>
<organism evidence="5 6">
    <name type="scientific">Halonotius pteroides</name>
    <dbReference type="NCBI Taxonomy" id="268735"/>
    <lineage>
        <taxon>Archaea</taxon>
        <taxon>Methanobacteriati</taxon>
        <taxon>Methanobacteriota</taxon>
        <taxon>Stenosarchaea group</taxon>
        <taxon>Halobacteria</taxon>
        <taxon>Halobacteriales</taxon>
        <taxon>Haloferacaceae</taxon>
        <taxon>Halonotius</taxon>
    </lineage>
</organism>
<comment type="caution">
    <text evidence="5">The sequence shown here is derived from an EMBL/GenBank/DDBJ whole genome shotgun (WGS) entry which is preliminary data.</text>
</comment>
<keyword evidence="2" id="KW-0804">Transcription</keyword>
<dbReference type="PROSITE" id="PS50113">
    <property type="entry name" value="PAC"/>
    <property type="match status" value="1"/>
</dbReference>
<dbReference type="AlphaFoldDB" id="A0A3A6Q132"/>
<dbReference type="SMART" id="SM00065">
    <property type="entry name" value="GAF"/>
    <property type="match status" value="1"/>
</dbReference>
<dbReference type="CDD" id="cd00130">
    <property type="entry name" value="PAS"/>
    <property type="match status" value="1"/>
</dbReference>
<dbReference type="Gene3D" id="3.30.450.20">
    <property type="entry name" value="PAS domain"/>
    <property type="match status" value="1"/>
</dbReference>
<dbReference type="SMART" id="SM00091">
    <property type="entry name" value="PAS"/>
    <property type="match status" value="1"/>
</dbReference>
<dbReference type="PROSITE" id="PS50112">
    <property type="entry name" value="PAS"/>
    <property type="match status" value="1"/>
</dbReference>
<dbReference type="PANTHER" id="PTHR34236:SF1">
    <property type="entry name" value="DIMETHYL SULFOXIDE REDUCTASE TRANSCRIPTIONAL ACTIVATOR"/>
    <property type="match status" value="1"/>
</dbReference>
<evidence type="ECO:0000256" key="1">
    <source>
        <dbReference type="ARBA" id="ARBA00023015"/>
    </source>
</evidence>
<dbReference type="Pfam" id="PF13185">
    <property type="entry name" value="GAF_2"/>
    <property type="match status" value="1"/>
</dbReference>
<evidence type="ECO:0000313" key="6">
    <source>
        <dbReference type="Proteomes" id="UP000281564"/>
    </source>
</evidence>
<dbReference type="Pfam" id="PF08448">
    <property type="entry name" value="PAS_4"/>
    <property type="match status" value="1"/>
</dbReference>
<dbReference type="InterPro" id="IPR013656">
    <property type="entry name" value="PAS_4"/>
</dbReference>
<reference evidence="5 6" key="1">
    <citation type="submission" date="2018-06" db="EMBL/GenBank/DDBJ databases">
        <title>Halonotius sp. F13-13 a new haloarchaeeon isolated from a solar saltern from Isla Cristina, Huelva, Spain.</title>
        <authorList>
            <person name="Duran-Viseras A."/>
            <person name="Sanchez-Porro C."/>
            <person name="Ventosa A."/>
        </authorList>
    </citation>
    <scope>NUCLEOTIDE SEQUENCE [LARGE SCALE GENOMIC DNA]</scope>
    <source>
        <strain evidence="5 6">CECT 7525</strain>
    </source>
</reference>
<dbReference type="SUPFAM" id="SSF88659">
    <property type="entry name" value="Sigma3 and sigma4 domains of RNA polymerase sigma factors"/>
    <property type="match status" value="1"/>
</dbReference>